<dbReference type="Pfam" id="PF00326">
    <property type="entry name" value="Peptidase_S9"/>
    <property type="match status" value="1"/>
</dbReference>
<organism evidence="3 4">
    <name type="scientific">Undibacterium terreum</name>
    <dbReference type="NCBI Taxonomy" id="1224302"/>
    <lineage>
        <taxon>Bacteria</taxon>
        <taxon>Pseudomonadati</taxon>
        <taxon>Pseudomonadota</taxon>
        <taxon>Betaproteobacteria</taxon>
        <taxon>Burkholderiales</taxon>
        <taxon>Oxalobacteraceae</taxon>
        <taxon>Undibacterium</taxon>
    </lineage>
</organism>
<reference evidence="3" key="1">
    <citation type="journal article" date="2014" name="Int. J. Syst. Evol. Microbiol.">
        <title>Complete genome sequence of Corynebacterium casei LMG S-19264T (=DSM 44701T), isolated from a smear-ripened cheese.</title>
        <authorList>
            <consortium name="US DOE Joint Genome Institute (JGI-PGF)"/>
            <person name="Walter F."/>
            <person name="Albersmeier A."/>
            <person name="Kalinowski J."/>
            <person name="Ruckert C."/>
        </authorList>
    </citation>
    <scope>NUCLEOTIDE SEQUENCE</scope>
    <source>
        <strain evidence="3">CGMCC 1.10998</strain>
    </source>
</reference>
<sequence length="651" mass="72812">MHSSHAQTSAVAQAADAAQIPVANFFRPARITSAQLSPNGKSLAMLNADADGKLVLTVTEVDKLQPRVIAKMPDMDVVQFHWVNNNRLVYGLGDRDGGVSYFGTGLYAVGKDGGKPLMLVSRETHAPTQLNKAVTALPWDTFYLDSIHAQESDDIYVIQGTDKFNNQFTQYDLLRLNTVTGNTTLVPRPGKVVRWLIDKTGEPRVAETREGDLITIQYKDPKNNQWRKLMDYRWTAEDGMTPVFLSPEGDLYVVAYNGGNTKALYQYDLGKNELLKESVITLKGYDFNGSLIYNTQQQKVLGISYEMSRPATLWFDEDLQKLQKKIDTALPDTINQLHVPEQAIGNVVVVNSFSDVQPAFWQLYNRETGKFVRLGSSRPDIDSRLMSFKDAVRYKARDGLDIPGYLTLPAGSSGKNLPLVMLVHGGPNVRGTHWGWNPEVQFLASRGYAVLEPEFRGSTGYGRKHFEAGWRQWGLAMQDDIADGAKWAVAQGYADPKRICIAGASYGGYATLMGLLNDPGLYRCGIDWVGVTDINLLYDIHWSDISDDAKKYSAPILIGDQVKDAAQLKATSPIENAARIKQPLLMAYGNMDRRVPIKHGTRFYSAVKETNPHVEWVEYSGEGHGWRMLKTNVDFWTRVEKFLQQNDNPVQ</sequence>
<dbReference type="PANTHER" id="PTHR42776:SF27">
    <property type="entry name" value="DIPEPTIDYL PEPTIDASE FAMILY MEMBER 6"/>
    <property type="match status" value="1"/>
</dbReference>
<dbReference type="InterPro" id="IPR029058">
    <property type="entry name" value="AB_hydrolase_fold"/>
</dbReference>
<dbReference type="AlphaFoldDB" id="A0A916XGF1"/>
<evidence type="ECO:0000313" key="3">
    <source>
        <dbReference type="EMBL" id="GGC68687.1"/>
    </source>
</evidence>
<comment type="caution">
    <text evidence="3">The sequence shown here is derived from an EMBL/GenBank/DDBJ whole genome shotgun (WGS) entry which is preliminary data.</text>
</comment>
<evidence type="ECO:0000259" key="2">
    <source>
        <dbReference type="Pfam" id="PF00326"/>
    </source>
</evidence>
<feature type="domain" description="Peptidase S9 prolyl oligopeptidase catalytic" evidence="2">
    <location>
        <begin position="438"/>
        <end position="645"/>
    </location>
</feature>
<dbReference type="Gene3D" id="3.40.50.1820">
    <property type="entry name" value="alpha/beta hydrolase"/>
    <property type="match status" value="1"/>
</dbReference>
<name>A0A916XGF1_9BURK</name>
<dbReference type="SUPFAM" id="SSF82171">
    <property type="entry name" value="DPP6 N-terminal domain-like"/>
    <property type="match status" value="1"/>
</dbReference>
<dbReference type="Proteomes" id="UP000637423">
    <property type="component" value="Unassembled WGS sequence"/>
</dbReference>
<protein>
    <submittedName>
        <fullName evidence="3">Peptidase</fullName>
    </submittedName>
</protein>
<keyword evidence="1" id="KW-0378">Hydrolase</keyword>
<proteinExistence type="predicted"/>
<reference evidence="3" key="2">
    <citation type="submission" date="2020-09" db="EMBL/GenBank/DDBJ databases">
        <authorList>
            <person name="Sun Q."/>
            <person name="Zhou Y."/>
        </authorList>
    </citation>
    <scope>NUCLEOTIDE SEQUENCE</scope>
    <source>
        <strain evidence="3">CGMCC 1.10998</strain>
    </source>
</reference>
<dbReference type="SUPFAM" id="SSF53474">
    <property type="entry name" value="alpha/beta-Hydrolases"/>
    <property type="match status" value="1"/>
</dbReference>
<keyword evidence="4" id="KW-1185">Reference proteome</keyword>
<dbReference type="InterPro" id="IPR001375">
    <property type="entry name" value="Peptidase_S9_cat"/>
</dbReference>
<accession>A0A916XGF1</accession>
<evidence type="ECO:0000256" key="1">
    <source>
        <dbReference type="ARBA" id="ARBA00022801"/>
    </source>
</evidence>
<dbReference type="PANTHER" id="PTHR42776">
    <property type="entry name" value="SERINE PEPTIDASE S9 FAMILY MEMBER"/>
    <property type="match status" value="1"/>
</dbReference>
<dbReference type="GO" id="GO:0006508">
    <property type="term" value="P:proteolysis"/>
    <property type="evidence" value="ECO:0007669"/>
    <property type="project" value="InterPro"/>
</dbReference>
<evidence type="ECO:0000313" key="4">
    <source>
        <dbReference type="Proteomes" id="UP000637423"/>
    </source>
</evidence>
<dbReference type="EMBL" id="BMED01000001">
    <property type="protein sequence ID" value="GGC68687.1"/>
    <property type="molecule type" value="Genomic_DNA"/>
</dbReference>
<gene>
    <name evidence="3" type="ORF">GCM10011396_14640</name>
</gene>
<dbReference type="GO" id="GO:0004252">
    <property type="term" value="F:serine-type endopeptidase activity"/>
    <property type="evidence" value="ECO:0007669"/>
    <property type="project" value="TreeGrafter"/>
</dbReference>